<keyword evidence="1" id="KW-0472">Membrane</keyword>
<name>A0A1G7DC94_9PROT</name>
<dbReference type="EMBL" id="FNAP01000007">
    <property type="protein sequence ID" value="SDE48385.1"/>
    <property type="molecule type" value="Genomic_DNA"/>
</dbReference>
<evidence type="ECO:0000313" key="2">
    <source>
        <dbReference type="EMBL" id="SDE48385.1"/>
    </source>
</evidence>
<keyword evidence="1" id="KW-1133">Transmembrane helix</keyword>
<feature type="transmembrane region" description="Helical" evidence="1">
    <location>
        <begin position="128"/>
        <end position="150"/>
    </location>
</feature>
<keyword evidence="1" id="KW-0812">Transmembrane</keyword>
<dbReference type="STRING" id="69960.SAMN05421720_10795"/>
<sequence length="191" mass="20289">MAQTVESVLNTLDRSAAERDTVSLDDVLETFGPRAQGPLVFAIGLVMLSPVNWIPGAGIVLATALTLFLSQALLRSGPPRLPRRVGRAEISSDRARQAIAAVRPWARRASVLVQPRLRTFTTDVWRRMAMVMIIITALSMYPLAIIPGGAGPPSLAIAVFGLALLAEDGALMLVALGMSLGALGFAVWTFG</sequence>
<evidence type="ECO:0000256" key="1">
    <source>
        <dbReference type="SAM" id="Phobius"/>
    </source>
</evidence>
<evidence type="ECO:0000313" key="3">
    <source>
        <dbReference type="Proteomes" id="UP000199412"/>
    </source>
</evidence>
<keyword evidence="3" id="KW-1185">Reference proteome</keyword>
<dbReference type="AlphaFoldDB" id="A0A1G7DC94"/>
<proteinExistence type="predicted"/>
<gene>
    <name evidence="2" type="ORF">SAMN05421720_10795</name>
</gene>
<accession>A0A1G7DC94</accession>
<dbReference type="OrthoDB" id="8550083at2"/>
<dbReference type="Proteomes" id="UP000199412">
    <property type="component" value="Unassembled WGS sequence"/>
</dbReference>
<organism evidence="2 3">
    <name type="scientific">Rhodospira trueperi</name>
    <dbReference type="NCBI Taxonomy" id="69960"/>
    <lineage>
        <taxon>Bacteria</taxon>
        <taxon>Pseudomonadati</taxon>
        <taxon>Pseudomonadota</taxon>
        <taxon>Alphaproteobacteria</taxon>
        <taxon>Rhodospirillales</taxon>
        <taxon>Rhodospirillaceae</taxon>
        <taxon>Rhodospira</taxon>
    </lineage>
</organism>
<feature type="transmembrane region" description="Helical" evidence="1">
    <location>
        <begin position="170"/>
        <end position="190"/>
    </location>
</feature>
<dbReference type="Pfam" id="PF06055">
    <property type="entry name" value="ExoD"/>
    <property type="match status" value="1"/>
</dbReference>
<dbReference type="InterPro" id="IPR010331">
    <property type="entry name" value="ExoD"/>
</dbReference>
<dbReference type="PANTHER" id="PTHR41795:SF1">
    <property type="entry name" value="EXOPOLYSACCHARIDE SYNTHESIS PROTEIN"/>
    <property type="match status" value="1"/>
</dbReference>
<dbReference type="PANTHER" id="PTHR41795">
    <property type="entry name" value="EXOPOLYSACCHARIDE SYNTHESIS PROTEIN"/>
    <property type="match status" value="1"/>
</dbReference>
<dbReference type="PIRSF" id="PIRSF033239">
    <property type="entry name" value="ExoD"/>
    <property type="match status" value="1"/>
</dbReference>
<feature type="transmembrane region" description="Helical" evidence="1">
    <location>
        <begin position="53"/>
        <end position="74"/>
    </location>
</feature>
<protein>
    <submittedName>
        <fullName evidence="2">Uncharacterized conserved protein</fullName>
    </submittedName>
</protein>
<reference evidence="2 3" key="1">
    <citation type="submission" date="2016-10" db="EMBL/GenBank/DDBJ databases">
        <authorList>
            <person name="de Groot N.N."/>
        </authorList>
    </citation>
    <scope>NUCLEOTIDE SEQUENCE [LARGE SCALE GENOMIC DNA]</scope>
    <source>
        <strain evidence="2 3">ATCC 700224</strain>
    </source>
</reference>
<dbReference type="RefSeq" id="WP_092786055.1">
    <property type="nucleotide sequence ID" value="NZ_FNAP01000007.1"/>
</dbReference>